<organism evidence="2 3">
    <name type="scientific">Rugosimonospora africana</name>
    <dbReference type="NCBI Taxonomy" id="556532"/>
    <lineage>
        <taxon>Bacteria</taxon>
        <taxon>Bacillati</taxon>
        <taxon>Actinomycetota</taxon>
        <taxon>Actinomycetes</taxon>
        <taxon>Micromonosporales</taxon>
        <taxon>Micromonosporaceae</taxon>
        <taxon>Rugosimonospora</taxon>
    </lineage>
</organism>
<dbReference type="EMBL" id="BONZ01000055">
    <property type="protein sequence ID" value="GIH17454.1"/>
    <property type="molecule type" value="Genomic_DNA"/>
</dbReference>
<evidence type="ECO:0000256" key="1">
    <source>
        <dbReference type="SAM" id="MobiDB-lite"/>
    </source>
</evidence>
<proteinExistence type="predicted"/>
<reference evidence="2" key="1">
    <citation type="submission" date="2021-01" db="EMBL/GenBank/DDBJ databases">
        <title>Whole genome shotgun sequence of Rugosimonospora africana NBRC 104875.</title>
        <authorList>
            <person name="Komaki H."/>
            <person name="Tamura T."/>
        </authorList>
    </citation>
    <scope>NUCLEOTIDE SEQUENCE</scope>
    <source>
        <strain evidence="2">NBRC 104875</strain>
    </source>
</reference>
<protein>
    <submittedName>
        <fullName evidence="2">Asparaginase</fullName>
    </submittedName>
</protein>
<dbReference type="AlphaFoldDB" id="A0A8J3VSW5"/>
<dbReference type="InterPro" id="IPR010349">
    <property type="entry name" value="Asparaginase_II"/>
</dbReference>
<evidence type="ECO:0000313" key="2">
    <source>
        <dbReference type="EMBL" id="GIH17454.1"/>
    </source>
</evidence>
<dbReference type="Pfam" id="PF06089">
    <property type="entry name" value="Asparaginase_II"/>
    <property type="match status" value="1"/>
</dbReference>
<keyword evidence="3" id="KW-1185">Reference proteome</keyword>
<name>A0A8J3VSW5_9ACTN</name>
<gene>
    <name evidence="2" type="ORF">Raf01_56260</name>
</gene>
<feature type="compositionally biased region" description="Low complexity" evidence="1">
    <location>
        <begin position="333"/>
        <end position="361"/>
    </location>
</feature>
<accession>A0A8J3VSW5</accession>
<feature type="region of interest" description="Disordered" evidence="1">
    <location>
        <begin position="330"/>
        <end position="361"/>
    </location>
</feature>
<sequence>MSLDDRYAELARVTRNGFVESRHYGSVVVLDPAGDVVLAAGVPDEPVLPRSTLKPLQALATLTAGAPLSGPALAIAAGSHTGDDRHATVVTAILAAAGLPVEALRCPVDWPEDEATRLRMIRAGEGPQRIRMNCSGKHAAMLAAAAAHSWRTDEGYLDPEHPVQREARDTVERVTGTAVTHVAVDGCGAPLFGLPLRGLAAGFQALALAPAGSPEAEVAAAMRGYPEYVGGWDGHPNTALMRAVPGMIAKGGAEGVLAAATRDGYAVAVKAIDGSPRATTLIALAALEAAGVPTPGAEALRSLPVLGGGQPVGAVEGFIEGFTGASGTIGQGATSNAATSNSATSNAATSNAATSNGKKDR</sequence>
<dbReference type="PANTHER" id="PTHR42110:SF1">
    <property type="entry name" value="L-ASPARAGINASE, PUTATIVE (AFU_ORTHOLOGUE AFUA_3G11890)-RELATED"/>
    <property type="match status" value="1"/>
</dbReference>
<dbReference type="RefSeq" id="WP_203921011.1">
    <property type="nucleotide sequence ID" value="NZ_BONZ01000055.1"/>
</dbReference>
<dbReference type="Proteomes" id="UP000642748">
    <property type="component" value="Unassembled WGS sequence"/>
</dbReference>
<comment type="caution">
    <text evidence="2">The sequence shown here is derived from an EMBL/GenBank/DDBJ whole genome shotgun (WGS) entry which is preliminary data.</text>
</comment>
<dbReference type="PANTHER" id="PTHR42110">
    <property type="entry name" value="L-ASPARAGINASE, PUTATIVE (AFU_ORTHOLOGUE AFUA_3G11890)-RELATED"/>
    <property type="match status" value="1"/>
</dbReference>
<evidence type="ECO:0000313" key="3">
    <source>
        <dbReference type="Proteomes" id="UP000642748"/>
    </source>
</evidence>